<evidence type="ECO:0000256" key="2">
    <source>
        <dbReference type="SAM" id="Phobius"/>
    </source>
</evidence>
<feature type="transmembrane region" description="Helical" evidence="2">
    <location>
        <begin position="70"/>
        <end position="90"/>
    </location>
</feature>
<keyword evidence="2" id="KW-1133">Transmembrane helix</keyword>
<organism evidence="3 4">
    <name type="scientific">Streptomyces bathyalis</name>
    <dbReference type="NCBI Taxonomy" id="2710756"/>
    <lineage>
        <taxon>Bacteria</taxon>
        <taxon>Bacillati</taxon>
        <taxon>Actinomycetota</taxon>
        <taxon>Actinomycetes</taxon>
        <taxon>Kitasatosporales</taxon>
        <taxon>Streptomycetaceae</taxon>
        <taxon>Streptomyces</taxon>
    </lineage>
</organism>
<name>A0A7T1T3V0_9ACTN</name>
<accession>A0A7T1T3V0</accession>
<evidence type="ECO:0000256" key="1">
    <source>
        <dbReference type="SAM" id="MobiDB-lite"/>
    </source>
</evidence>
<proteinExistence type="predicted"/>
<dbReference type="EMBL" id="CP048882">
    <property type="protein sequence ID" value="QPP05894.1"/>
    <property type="molecule type" value="Genomic_DNA"/>
</dbReference>
<feature type="transmembrane region" description="Helical" evidence="2">
    <location>
        <begin position="145"/>
        <end position="164"/>
    </location>
</feature>
<dbReference type="RefSeq" id="WP_197349415.1">
    <property type="nucleotide sequence ID" value="NZ_CP048882.1"/>
</dbReference>
<dbReference type="KEGG" id="sbat:G4Z16_05200"/>
<reference evidence="4" key="1">
    <citation type="submission" date="2020-02" db="EMBL/GenBank/DDBJ databases">
        <title>Streptomyces sp. ASO4wet.</title>
        <authorList>
            <person name="Risdian C."/>
            <person name="Landwehr W."/>
            <person name="Schupp P."/>
            <person name="Wink J."/>
        </authorList>
    </citation>
    <scope>NUCLEOTIDE SEQUENCE [LARGE SCALE GENOMIC DNA]</scope>
    <source>
        <strain evidence="4">ASO4wet</strain>
    </source>
</reference>
<keyword evidence="2" id="KW-0812">Transmembrane</keyword>
<feature type="transmembrane region" description="Helical" evidence="2">
    <location>
        <begin position="46"/>
        <end position="64"/>
    </location>
</feature>
<evidence type="ECO:0000313" key="4">
    <source>
        <dbReference type="Proteomes" id="UP000595046"/>
    </source>
</evidence>
<evidence type="ECO:0000313" key="3">
    <source>
        <dbReference type="EMBL" id="QPP05894.1"/>
    </source>
</evidence>
<dbReference type="AlphaFoldDB" id="A0A7T1T3V0"/>
<protein>
    <submittedName>
        <fullName evidence="3">Uncharacterized protein</fullName>
    </submittedName>
</protein>
<keyword evidence="4" id="KW-1185">Reference proteome</keyword>
<keyword evidence="2" id="KW-0472">Membrane</keyword>
<dbReference type="Proteomes" id="UP000595046">
    <property type="component" value="Chromosome"/>
</dbReference>
<gene>
    <name evidence="3" type="ORF">G4Z16_05200</name>
</gene>
<sequence>MPGASLGRHEDQAAAVPPGADALSPAERSLVPAGLPERAVPLRREVLWALGAAASYGVTLFVGSDDLVLLAIPGLLGLVVLEVIAVLYLLRRPSRGAPAPFPTDGSDQRGPVNFLYAALLKRYAALVVSSVVLMAVPLVTRATYLMPLLIVGLLGIALATVFWLDQLRWVRQCARILHVYPFEFRAPIYGLELLKHGKRVVVLGYQGLESPDMVAREPMGHPRWPDRIADGGWFAGDEVFGGVLLVPGTGELMCMQPVDWDDFKQWRDEAGEERRAQAKRAGIDGRAV</sequence>
<feature type="region of interest" description="Disordered" evidence="1">
    <location>
        <begin position="1"/>
        <end position="23"/>
    </location>
</feature>